<keyword evidence="1" id="KW-1133">Transmembrane helix</keyword>
<dbReference type="Proteomes" id="UP000586827">
    <property type="component" value="Unassembled WGS sequence"/>
</dbReference>
<dbReference type="EMBL" id="JABELX010000001">
    <property type="protein sequence ID" value="NNH68705.1"/>
    <property type="molecule type" value="Genomic_DNA"/>
</dbReference>
<keyword evidence="1" id="KW-0472">Membrane</keyword>
<reference evidence="3 4" key="1">
    <citation type="submission" date="2020-05" db="EMBL/GenBank/DDBJ databases">
        <title>MicrobeNet Type strains.</title>
        <authorList>
            <person name="Nicholson A.C."/>
        </authorList>
    </citation>
    <scope>NUCLEOTIDE SEQUENCE [LARGE SCALE GENOMIC DNA]</scope>
    <source>
        <strain evidence="3 4">JCM 3224</strain>
    </source>
</reference>
<protein>
    <submittedName>
        <fullName evidence="3">NfeD family protein</fullName>
    </submittedName>
</protein>
<name>A0A849BX70_9NOCA</name>
<dbReference type="InterPro" id="IPR002810">
    <property type="entry name" value="NfeD-like_C"/>
</dbReference>
<evidence type="ECO:0000259" key="2">
    <source>
        <dbReference type="Pfam" id="PF01957"/>
    </source>
</evidence>
<feature type="transmembrane region" description="Helical" evidence="1">
    <location>
        <begin position="33"/>
        <end position="51"/>
    </location>
</feature>
<proteinExistence type="predicted"/>
<comment type="caution">
    <text evidence="3">The sequence shown here is derived from an EMBL/GenBank/DDBJ whole genome shotgun (WGS) entry which is preliminary data.</text>
</comment>
<organism evidence="3 4">
    <name type="scientific">Nocardia uniformis</name>
    <dbReference type="NCBI Taxonomy" id="53432"/>
    <lineage>
        <taxon>Bacteria</taxon>
        <taxon>Bacillati</taxon>
        <taxon>Actinomycetota</taxon>
        <taxon>Actinomycetes</taxon>
        <taxon>Mycobacteriales</taxon>
        <taxon>Nocardiaceae</taxon>
        <taxon>Nocardia</taxon>
    </lineage>
</organism>
<feature type="domain" description="NfeD-like C-terminal" evidence="2">
    <location>
        <begin position="66"/>
        <end position="124"/>
    </location>
</feature>
<sequence length="126" mass="13162">MLIGDFTLLMLGSAALATAGVSAFTGSSLIIDAVVFAISSIALMLVVRPILLRRYAIVPHTPMGMEALQGKSATVLRAVDENGGLVKLDGQEWTARPLDATESYPAGATVYVMEIDGATAVVWKGP</sequence>
<keyword evidence="1" id="KW-0812">Transmembrane</keyword>
<dbReference type="Gene3D" id="2.40.50.140">
    <property type="entry name" value="Nucleic acid-binding proteins"/>
    <property type="match status" value="1"/>
</dbReference>
<dbReference type="InterPro" id="IPR012340">
    <property type="entry name" value="NA-bd_OB-fold"/>
</dbReference>
<keyword evidence="4" id="KW-1185">Reference proteome</keyword>
<dbReference type="AlphaFoldDB" id="A0A849BX70"/>
<gene>
    <name evidence="3" type="ORF">HLB23_02215</name>
</gene>
<evidence type="ECO:0000256" key="1">
    <source>
        <dbReference type="SAM" id="Phobius"/>
    </source>
</evidence>
<dbReference type="SUPFAM" id="SSF141322">
    <property type="entry name" value="NfeD domain-like"/>
    <property type="match status" value="1"/>
</dbReference>
<accession>A0A849BX70</accession>
<evidence type="ECO:0000313" key="3">
    <source>
        <dbReference type="EMBL" id="NNH68705.1"/>
    </source>
</evidence>
<evidence type="ECO:0000313" key="4">
    <source>
        <dbReference type="Proteomes" id="UP000586827"/>
    </source>
</evidence>
<dbReference type="Pfam" id="PF01957">
    <property type="entry name" value="NfeD"/>
    <property type="match status" value="1"/>
</dbReference>